<keyword evidence="1" id="KW-0328">Glycosyltransferase</keyword>
<accession>A0A2T0UZF0</accession>
<dbReference type="SUPFAM" id="SSF53756">
    <property type="entry name" value="UDP-Glycosyltransferase/glycogen phosphorylase"/>
    <property type="match status" value="1"/>
</dbReference>
<dbReference type="Gene3D" id="3.40.50.2000">
    <property type="entry name" value="Glycogen Phosphorylase B"/>
    <property type="match status" value="2"/>
</dbReference>
<comment type="caution">
    <text evidence="3">The sequence shown here is derived from an EMBL/GenBank/DDBJ whole genome shotgun (WGS) entry which is preliminary data.</text>
</comment>
<name>A0A2T0UZF0_9MICO</name>
<gene>
    <name evidence="3" type="ORF">BCF74_10268</name>
</gene>
<keyword evidence="4" id="KW-1185">Reference proteome</keyword>
<dbReference type="AlphaFoldDB" id="A0A2T0UZF0"/>
<dbReference type="PANTHER" id="PTHR12526">
    <property type="entry name" value="GLYCOSYLTRANSFERASE"/>
    <property type="match status" value="1"/>
</dbReference>
<evidence type="ECO:0000313" key="3">
    <source>
        <dbReference type="EMBL" id="PRY63237.1"/>
    </source>
</evidence>
<evidence type="ECO:0000313" key="4">
    <source>
        <dbReference type="Proteomes" id="UP000237822"/>
    </source>
</evidence>
<dbReference type="GO" id="GO:0016757">
    <property type="term" value="F:glycosyltransferase activity"/>
    <property type="evidence" value="ECO:0007669"/>
    <property type="project" value="UniProtKB-KW"/>
</dbReference>
<protein>
    <submittedName>
        <fullName evidence="3">Glycosyltransferase involved in cell wall biosynthesis</fullName>
    </submittedName>
</protein>
<dbReference type="Pfam" id="PF13692">
    <property type="entry name" value="Glyco_trans_1_4"/>
    <property type="match status" value="1"/>
</dbReference>
<dbReference type="EMBL" id="PVTI01000002">
    <property type="protein sequence ID" value="PRY63237.1"/>
    <property type="molecule type" value="Genomic_DNA"/>
</dbReference>
<sequence>MREQRIVMLAYVLPHDAVPHAGGRYVAAVHEFVSRHHDVMLLTADTTVNRRAAQMAGAPRHQLVTVRGPLGWLTTNVDRWWRRLDPGAPYLPYAVGLLISSAARSALREADIVDLQWEDSIRLAPLVRQLSPHARVVGTFHDVQSQSFAREPRRGRWSRVYWRAQTALARRRERRLVRQLDTALTFSAKDAALLGSPANLTVVRPPLGAAVAQPSNSGELVTGAGSDGAVVFVSYLARVENARAAAWLLEEIWPLVREQLSTARLRIVGGGASAHLVAMVDRVEGAELTGFVASLDEVYAGAGACVVPLREGAGVKFKVVEALLHAVPTVTTTVGAEGIDGPDLFAAVTDDPALMAAALVQALTDPTSQLARWRRAQAWAERAFGSDQFEDEIASAYGLT</sequence>
<dbReference type="Proteomes" id="UP000237822">
    <property type="component" value="Unassembled WGS sequence"/>
</dbReference>
<keyword evidence="2 3" id="KW-0808">Transferase</keyword>
<evidence type="ECO:0000256" key="2">
    <source>
        <dbReference type="ARBA" id="ARBA00022679"/>
    </source>
</evidence>
<dbReference type="PANTHER" id="PTHR12526:SF510">
    <property type="entry name" value="D-INOSITOL 3-PHOSPHATE GLYCOSYLTRANSFERASE"/>
    <property type="match status" value="1"/>
</dbReference>
<reference evidence="3 4" key="1">
    <citation type="submission" date="2018-03" db="EMBL/GenBank/DDBJ databases">
        <title>Genomic Encyclopedia of Archaeal and Bacterial Type Strains, Phase II (KMG-II): from individual species to whole genera.</title>
        <authorList>
            <person name="Goeker M."/>
        </authorList>
    </citation>
    <scope>NUCLEOTIDE SEQUENCE [LARGE SCALE GENOMIC DNA]</scope>
    <source>
        <strain evidence="3 4">ATCC BAA-1496</strain>
    </source>
</reference>
<evidence type="ECO:0000256" key="1">
    <source>
        <dbReference type="ARBA" id="ARBA00022676"/>
    </source>
</evidence>
<proteinExistence type="predicted"/>
<organism evidence="3 4">
    <name type="scientific">Knoellia remsis</name>
    <dbReference type="NCBI Taxonomy" id="407159"/>
    <lineage>
        <taxon>Bacteria</taxon>
        <taxon>Bacillati</taxon>
        <taxon>Actinomycetota</taxon>
        <taxon>Actinomycetes</taxon>
        <taxon>Micrococcales</taxon>
        <taxon>Intrasporangiaceae</taxon>
        <taxon>Knoellia</taxon>
    </lineage>
</organism>